<protein>
    <submittedName>
        <fullName evidence="1">Uncharacterized protein</fullName>
    </submittedName>
</protein>
<name>A0ABU9QU84_9BURK</name>
<organism evidence="1 2">
    <name type="scientific">Paraburkholderia sabiae</name>
    <dbReference type="NCBI Taxonomy" id="273251"/>
    <lineage>
        <taxon>Bacteria</taxon>
        <taxon>Pseudomonadati</taxon>
        <taxon>Pseudomonadota</taxon>
        <taxon>Betaproteobacteria</taxon>
        <taxon>Burkholderiales</taxon>
        <taxon>Burkholderiaceae</taxon>
        <taxon>Paraburkholderia</taxon>
    </lineage>
</organism>
<gene>
    <name evidence="1" type="ORF">V4C55_44225</name>
</gene>
<evidence type="ECO:0000313" key="2">
    <source>
        <dbReference type="Proteomes" id="UP001494588"/>
    </source>
</evidence>
<sequence length="131" mass="14632">MAISKYVEILDPYDWMPSYGENAIAIRTEGTDLLVAISYDGENGPSERQLLFQSVCAFYVQTFPGPSMLRDQPDDAAPLLRGLLVEYPGSEIALKWRSHFGPTREPRHFAIAFSAENRLLVVVADGVLLKE</sequence>
<keyword evidence="2" id="KW-1185">Reference proteome</keyword>
<dbReference type="EMBL" id="JAZHGC010000137">
    <property type="protein sequence ID" value="MEM5292615.1"/>
    <property type="molecule type" value="Genomic_DNA"/>
</dbReference>
<comment type="caution">
    <text evidence="1">The sequence shown here is derived from an EMBL/GenBank/DDBJ whole genome shotgun (WGS) entry which is preliminary data.</text>
</comment>
<proteinExistence type="predicted"/>
<dbReference type="RefSeq" id="WP_201662928.1">
    <property type="nucleotide sequence ID" value="NZ_CAJHCS010000104.1"/>
</dbReference>
<reference evidence="1 2" key="1">
    <citation type="submission" date="2024-01" db="EMBL/GenBank/DDBJ databases">
        <title>The diversity of rhizobia nodulating Mimosa spp. in eleven states of Brazil covering several biomes is determined by host plant, location, and edaphic factors.</title>
        <authorList>
            <person name="Rouws L."/>
            <person name="Barauna A."/>
            <person name="Beukes C."/>
            <person name="De Faria S.M."/>
            <person name="Gross E."/>
            <person name="Dos Reis Junior F.B."/>
            <person name="Simon M."/>
            <person name="Maluk M."/>
            <person name="Odee D.W."/>
            <person name="Kenicer G."/>
            <person name="Young J.P.W."/>
            <person name="Reis V.M."/>
            <person name="Zilli J."/>
            <person name="James E.K."/>
        </authorList>
    </citation>
    <scope>NUCLEOTIDE SEQUENCE [LARGE SCALE GENOMIC DNA]</scope>
    <source>
        <strain evidence="1 2">JPY77</strain>
    </source>
</reference>
<evidence type="ECO:0000313" key="1">
    <source>
        <dbReference type="EMBL" id="MEM5292615.1"/>
    </source>
</evidence>
<accession>A0ABU9QU84</accession>
<dbReference type="Proteomes" id="UP001494588">
    <property type="component" value="Unassembled WGS sequence"/>
</dbReference>